<accession>A0A9J6EG30</accession>
<keyword evidence="2" id="KW-0645">Protease</keyword>
<sequence>MVPRLHTPQVGTLARENKLVTSGGSTSGGLYASTRKLNHSFELLATGCKDVEKNNVRPDWQDWIASVQVRNRTRAFYMPCRRRNGKEENWHGDGETARGRSCFVWQKKMCSGLLSRSIGKRFFYKMMFSIYNESKMDRNLGGVDEVLAPSYAEKLSKSAVSRLSLCSVGSAEWYAALKERLNITVRFCVSKQRQLDRSSVVRDVEGVVLPSLTPAMVHEVEAALVPTPPDEVLASAFRLNISRADMHTLTDTQWLNDEVVNFYMNLLMQRSQKEGFPTVYAFNTFFYPKLVQGGHAALKRWTRTVDLFSFDIILVPLHLTAHWCLAVVDFRKPHIAYYDSLNSDCEQPQCLATLQKYLEDESLHKRSYGLNWDCWTLKVMDVPQQENYNDCGMFTCQFAECISRDAPISFGQQHMPYFRKRVVYEILHKTILSV</sequence>
<dbReference type="PANTHER" id="PTHR12606">
    <property type="entry name" value="SENTRIN/SUMO-SPECIFIC PROTEASE"/>
    <property type="match status" value="1"/>
</dbReference>
<evidence type="ECO:0000313" key="7">
    <source>
        <dbReference type="Proteomes" id="UP000821866"/>
    </source>
</evidence>
<dbReference type="GO" id="GO:0006508">
    <property type="term" value="P:proteolysis"/>
    <property type="evidence" value="ECO:0007669"/>
    <property type="project" value="UniProtKB-KW"/>
</dbReference>
<evidence type="ECO:0000256" key="2">
    <source>
        <dbReference type="ARBA" id="ARBA00022670"/>
    </source>
</evidence>
<comment type="similarity">
    <text evidence="1">Belongs to the peptidase C48 family.</text>
</comment>
<gene>
    <name evidence="6" type="ORF">HPB51_008433</name>
</gene>
<evidence type="ECO:0000256" key="3">
    <source>
        <dbReference type="ARBA" id="ARBA00022801"/>
    </source>
</evidence>
<protein>
    <recommendedName>
        <fullName evidence="5">Ubiquitin-like protease family profile domain-containing protein</fullName>
    </recommendedName>
</protein>
<evidence type="ECO:0000259" key="5">
    <source>
        <dbReference type="PROSITE" id="PS50600"/>
    </source>
</evidence>
<dbReference type="VEuPathDB" id="VectorBase:LOC119162141"/>
<dbReference type="InterPro" id="IPR003653">
    <property type="entry name" value="Peptidase_C48_C"/>
</dbReference>
<dbReference type="GO" id="GO:0060255">
    <property type="term" value="P:regulation of macromolecule metabolic process"/>
    <property type="evidence" value="ECO:0007669"/>
    <property type="project" value="UniProtKB-ARBA"/>
</dbReference>
<comment type="caution">
    <text evidence="6">The sequence shown here is derived from an EMBL/GenBank/DDBJ whole genome shotgun (WGS) entry which is preliminary data.</text>
</comment>
<dbReference type="Gene3D" id="3.40.395.10">
    <property type="entry name" value="Adenoviral Proteinase, Chain A"/>
    <property type="match status" value="1"/>
</dbReference>
<keyword evidence="7" id="KW-1185">Reference proteome</keyword>
<name>A0A9J6EG30_RHIMP</name>
<dbReference type="GO" id="GO:0005634">
    <property type="term" value="C:nucleus"/>
    <property type="evidence" value="ECO:0007669"/>
    <property type="project" value="TreeGrafter"/>
</dbReference>
<dbReference type="GO" id="GO:0016929">
    <property type="term" value="F:deSUMOylase activity"/>
    <property type="evidence" value="ECO:0007669"/>
    <property type="project" value="TreeGrafter"/>
</dbReference>
<dbReference type="PROSITE" id="PS50600">
    <property type="entry name" value="ULP_PROTEASE"/>
    <property type="match status" value="1"/>
</dbReference>
<evidence type="ECO:0000313" key="6">
    <source>
        <dbReference type="EMBL" id="KAH8033223.1"/>
    </source>
</evidence>
<dbReference type="PANTHER" id="PTHR12606:SF141">
    <property type="entry name" value="GH15225P-RELATED"/>
    <property type="match status" value="1"/>
</dbReference>
<dbReference type="EMBL" id="JABSTU010000004">
    <property type="protein sequence ID" value="KAH8033223.1"/>
    <property type="molecule type" value="Genomic_DNA"/>
</dbReference>
<dbReference type="GO" id="GO:0016926">
    <property type="term" value="P:protein desumoylation"/>
    <property type="evidence" value="ECO:0007669"/>
    <property type="project" value="TreeGrafter"/>
</dbReference>
<reference evidence="6" key="2">
    <citation type="submission" date="2021-09" db="EMBL/GenBank/DDBJ databases">
        <authorList>
            <person name="Jia N."/>
            <person name="Wang J."/>
            <person name="Shi W."/>
            <person name="Du L."/>
            <person name="Sun Y."/>
            <person name="Zhan W."/>
            <person name="Jiang J."/>
            <person name="Wang Q."/>
            <person name="Zhang B."/>
            <person name="Ji P."/>
            <person name="Sakyi L.B."/>
            <person name="Cui X."/>
            <person name="Yuan T."/>
            <person name="Jiang B."/>
            <person name="Yang W."/>
            <person name="Lam T.T.-Y."/>
            <person name="Chang Q."/>
            <person name="Ding S."/>
            <person name="Wang X."/>
            <person name="Zhu J."/>
            <person name="Ruan X."/>
            <person name="Zhao L."/>
            <person name="Wei J."/>
            <person name="Que T."/>
            <person name="Du C."/>
            <person name="Cheng J."/>
            <person name="Dai P."/>
            <person name="Han X."/>
            <person name="Huang E."/>
            <person name="Gao Y."/>
            <person name="Liu J."/>
            <person name="Shao H."/>
            <person name="Ye R."/>
            <person name="Li L."/>
            <person name="Wei W."/>
            <person name="Wang X."/>
            <person name="Wang C."/>
            <person name="Huo Q."/>
            <person name="Li W."/>
            <person name="Guo W."/>
            <person name="Chen H."/>
            <person name="Chen S."/>
            <person name="Zhou L."/>
            <person name="Zhou L."/>
            <person name="Ni X."/>
            <person name="Tian J."/>
            <person name="Zhou Y."/>
            <person name="Sheng Y."/>
            <person name="Liu T."/>
            <person name="Pan Y."/>
            <person name="Xia L."/>
            <person name="Li J."/>
            <person name="Zhao F."/>
            <person name="Cao W."/>
        </authorList>
    </citation>
    <scope>NUCLEOTIDE SEQUENCE</scope>
    <source>
        <strain evidence="6">Rmic-2018</strain>
        <tissue evidence="6">Larvae</tissue>
    </source>
</reference>
<organism evidence="6 7">
    <name type="scientific">Rhipicephalus microplus</name>
    <name type="common">Cattle tick</name>
    <name type="synonym">Boophilus microplus</name>
    <dbReference type="NCBI Taxonomy" id="6941"/>
    <lineage>
        <taxon>Eukaryota</taxon>
        <taxon>Metazoa</taxon>
        <taxon>Ecdysozoa</taxon>
        <taxon>Arthropoda</taxon>
        <taxon>Chelicerata</taxon>
        <taxon>Arachnida</taxon>
        <taxon>Acari</taxon>
        <taxon>Parasitiformes</taxon>
        <taxon>Ixodida</taxon>
        <taxon>Ixodoidea</taxon>
        <taxon>Ixodidae</taxon>
        <taxon>Rhipicephalinae</taxon>
        <taxon>Rhipicephalus</taxon>
        <taxon>Boophilus</taxon>
    </lineage>
</organism>
<keyword evidence="3" id="KW-0378">Hydrolase</keyword>
<proteinExistence type="inferred from homology"/>
<dbReference type="InterPro" id="IPR038765">
    <property type="entry name" value="Papain-like_cys_pep_sf"/>
</dbReference>
<dbReference type="SUPFAM" id="SSF54001">
    <property type="entry name" value="Cysteine proteinases"/>
    <property type="match status" value="1"/>
</dbReference>
<dbReference type="GO" id="GO:0080090">
    <property type="term" value="P:regulation of primary metabolic process"/>
    <property type="evidence" value="ECO:0007669"/>
    <property type="project" value="UniProtKB-ARBA"/>
</dbReference>
<dbReference type="Proteomes" id="UP000821866">
    <property type="component" value="Chromosome 2"/>
</dbReference>
<keyword evidence="4" id="KW-0788">Thiol protease</keyword>
<dbReference type="FunFam" id="3.40.395.10:FF:000001">
    <property type="entry name" value="Sentrin-specific protease 1"/>
    <property type="match status" value="1"/>
</dbReference>
<reference evidence="6" key="1">
    <citation type="journal article" date="2020" name="Cell">
        <title>Large-Scale Comparative Analyses of Tick Genomes Elucidate Their Genetic Diversity and Vector Capacities.</title>
        <authorList>
            <consortium name="Tick Genome and Microbiome Consortium (TIGMIC)"/>
            <person name="Jia N."/>
            <person name="Wang J."/>
            <person name="Shi W."/>
            <person name="Du L."/>
            <person name="Sun Y."/>
            <person name="Zhan W."/>
            <person name="Jiang J.F."/>
            <person name="Wang Q."/>
            <person name="Zhang B."/>
            <person name="Ji P."/>
            <person name="Bell-Sakyi L."/>
            <person name="Cui X.M."/>
            <person name="Yuan T.T."/>
            <person name="Jiang B.G."/>
            <person name="Yang W.F."/>
            <person name="Lam T.T."/>
            <person name="Chang Q.C."/>
            <person name="Ding S.J."/>
            <person name="Wang X.J."/>
            <person name="Zhu J.G."/>
            <person name="Ruan X.D."/>
            <person name="Zhao L."/>
            <person name="Wei J.T."/>
            <person name="Ye R.Z."/>
            <person name="Que T.C."/>
            <person name="Du C.H."/>
            <person name="Zhou Y.H."/>
            <person name="Cheng J.X."/>
            <person name="Dai P.F."/>
            <person name="Guo W.B."/>
            <person name="Han X.H."/>
            <person name="Huang E.J."/>
            <person name="Li L.F."/>
            <person name="Wei W."/>
            <person name="Gao Y.C."/>
            <person name="Liu J.Z."/>
            <person name="Shao H.Z."/>
            <person name="Wang X."/>
            <person name="Wang C.C."/>
            <person name="Yang T.C."/>
            <person name="Huo Q.B."/>
            <person name="Li W."/>
            <person name="Chen H.Y."/>
            <person name="Chen S.E."/>
            <person name="Zhou L.G."/>
            <person name="Ni X.B."/>
            <person name="Tian J.H."/>
            <person name="Sheng Y."/>
            <person name="Liu T."/>
            <person name="Pan Y.S."/>
            <person name="Xia L.Y."/>
            <person name="Li J."/>
            <person name="Zhao F."/>
            <person name="Cao W.C."/>
        </authorList>
    </citation>
    <scope>NUCLEOTIDE SEQUENCE</scope>
    <source>
        <strain evidence="6">Rmic-2018</strain>
    </source>
</reference>
<feature type="domain" description="Ubiquitin-like protease family profile" evidence="5">
    <location>
        <begin position="239"/>
        <end position="402"/>
    </location>
</feature>
<evidence type="ECO:0000256" key="1">
    <source>
        <dbReference type="ARBA" id="ARBA00005234"/>
    </source>
</evidence>
<evidence type="ECO:0000256" key="4">
    <source>
        <dbReference type="ARBA" id="ARBA00022807"/>
    </source>
</evidence>
<dbReference type="AlphaFoldDB" id="A0A9J6EG30"/>
<dbReference type="Pfam" id="PF02902">
    <property type="entry name" value="Peptidase_C48"/>
    <property type="match status" value="1"/>
</dbReference>